<dbReference type="PaxDb" id="4097-A0A1S3XFU8"/>
<dbReference type="KEGG" id="nta:107764655"/>
<proteinExistence type="predicted"/>
<sequence length="170" mass="18994">MTTGIEAVKSAQKAQSQRVQQKSIVVQENRVLKQQMIEMCQAWANGQGPPFSIHGFLEFTSISTTAIPVLLSDQSYSRGISLYPNCTTTTGTSIAHSQSVPLTTNQTTTIVMPVFTIPQPTLVQKKTHESQFATQQKQYHSYLFDLPAKIEKPAQKMAQEEMTQRMKSLE</sequence>
<accession>A0A1S3XFU8</accession>
<dbReference type="AlphaFoldDB" id="A0A1S3XFU8"/>
<gene>
    <name evidence="1" type="primary">LOC107764655</name>
</gene>
<reference evidence="1" key="1">
    <citation type="submission" date="2025-08" db="UniProtKB">
        <authorList>
            <consortium name="RefSeq"/>
        </authorList>
    </citation>
    <scope>IDENTIFICATION</scope>
</reference>
<dbReference type="RefSeq" id="XP_016438747.1">
    <property type="nucleotide sequence ID" value="XM_016583261.1"/>
</dbReference>
<dbReference type="OrthoDB" id="1305184at2759"/>
<organism evidence="1">
    <name type="scientific">Nicotiana tabacum</name>
    <name type="common">Common tobacco</name>
    <dbReference type="NCBI Taxonomy" id="4097"/>
    <lineage>
        <taxon>Eukaryota</taxon>
        <taxon>Viridiplantae</taxon>
        <taxon>Streptophyta</taxon>
        <taxon>Embryophyta</taxon>
        <taxon>Tracheophyta</taxon>
        <taxon>Spermatophyta</taxon>
        <taxon>Magnoliopsida</taxon>
        <taxon>eudicotyledons</taxon>
        <taxon>Gunneridae</taxon>
        <taxon>Pentapetalae</taxon>
        <taxon>asterids</taxon>
        <taxon>lamiids</taxon>
        <taxon>Solanales</taxon>
        <taxon>Solanaceae</taxon>
        <taxon>Nicotianoideae</taxon>
        <taxon>Nicotianeae</taxon>
        <taxon>Nicotiana</taxon>
    </lineage>
</organism>
<evidence type="ECO:0000313" key="1">
    <source>
        <dbReference type="RefSeq" id="XP_016438747.1"/>
    </source>
</evidence>
<protein>
    <submittedName>
        <fullName evidence="1">Uncharacterized protein</fullName>
    </submittedName>
</protein>
<name>A0A1S3XFU8_TOBAC</name>